<dbReference type="RefSeq" id="WP_128090698.1">
    <property type="nucleotide sequence ID" value="NZ_UARG01000017.1"/>
</dbReference>
<proteinExistence type="predicted"/>
<reference evidence="1 2" key="1">
    <citation type="submission" date="2018-06" db="EMBL/GenBank/DDBJ databases">
        <authorList>
            <consortium name="Pathogen Informatics"/>
            <person name="Doyle S."/>
        </authorList>
    </citation>
    <scope>NUCLEOTIDE SEQUENCE [LARGE SCALE GENOMIC DNA]</scope>
    <source>
        <strain evidence="1 2">NCTC11546</strain>
    </source>
</reference>
<protein>
    <submittedName>
        <fullName evidence="1">Uncharacterized protein</fullName>
    </submittedName>
</protein>
<organism evidence="1 2">
    <name type="scientific">Capnocytophaga ochracea</name>
    <dbReference type="NCBI Taxonomy" id="1018"/>
    <lineage>
        <taxon>Bacteria</taxon>
        <taxon>Pseudomonadati</taxon>
        <taxon>Bacteroidota</taxon>
        <taxon>Flavobacteriia</taxon>
        <taxon>Flavobacteriales</taxon>
        <taxon>Flavobacteriaceae</taxon>
        <taxon>Capnocytophaga</taxon>
    </lineage>
</organism>
<accession>A0A2X2RK61</accession>
<dbReference type="EMBL" id="UARG01000017">
    <property type="protein sequence ID" value="SQA77083.1"/>
    <property type="molecule type" value="Genomic_DNA"/>
</dbReference>
<sequence>MENILTTVFTSSLVAGSICTILSHYFTLKVVNINYKNEYYKILIRKRIEAYEYIETQTAIFRIVVFDDIDRRFYHLMFSKGEESFIEFQKNLVFANKCNLWLDDNIYKTLDEINNLFYNIVTKLHNKSEEESINIGKEYYQQISDFRIKLENDLRKALRDLYKIKPFFKEKGKKEKRIIRIE</sequence>
<evidence type="ECO:0000313" key="2">
    <source>
        <dbReference type="Proteomes" id="UP000249891"/>
    </source>
</evidence>
<name>A0A2X2RK61_CAPOC</name>
<dbReference type="AlphaFoldDB" id="A0A2X2RK61"/>
<evidence type="ECO:0000313" key="1">
    <source>
        <dbReference type="EMBL" id="SQA77083.1"/>
    </source>
</evidence>
<gene>
    <name evidence="1" type="ORF">NCTC11546_00285</name>
</gene>
<dbReference type="Proteomes" id="UP000249891">
    <property type="component" value="Unassembled WGS sequence"/>
</dbReference>